<evidence type="ECO:0000256" key="2">
    <source>
        <dbReference type="ARBA" id="ARBA00022801"/>
    </source>
</evidence>
<feature type="binding site" evidence="3">
    <location>
        <position position="328"/>
    </location>
    <ligand>
        <name>Mg(2+)</name>
        <dbReference type="ChEBI" id="CHEBI:18420"/>
        <label>1</label>
    </ligand>
</feature>
<dbReference type="PANTHER" id="PTHR16222:SF24">
    <property type="entry name" value="ADP-RIBOSYLHYDROLASE ARH3"/>
    <property type="match status" value="1"/>
</dbReference>
<sequence length="395" mass="41699">MWLLEEQPNGPCVDPPCTEGFLFSASVFDREITRSRFQGCLLGGAVGDALGAPVEFLSLAEIRERFGKDGITGYAPAYGGVGTITDDTQMTLFTAEGLLRAWVGEASGGIGDVPGVASRAYLRWLLTQGIQPAFHRDVLSGQPGWLYQQAALHSRRAPGNTCLSALEAMLKLGEPARNDSKGCGGVMRVAPAGLFVWRRAGQRTPQDAFALGAELAALTHGHPSGSLTGGVLAVLIRELADGASLPDALSSAKACLSTRPDHEQTLLAILHAQALADSGVAFDDAIARLGEGWVAEEALAISIYCALVARDFRHGVVLAVNHDGDSDSTGAITGNLLGTLLGAEAIPPEWLAPLELREVITELADDLSEFPEWDLGIDPADAALVRRIRTKYPGL</sequence>
<feature type="binding site" evidence="3">
    <location>
        <position position="87"/>
    </location>
    <ligand>
        <name>Mg(2+)</name>
        <dbReference type="ChEBI" id="CHEBI:18420"/>
        <label>1</label>
    </ligand>
</feature>
<comment type="similarity">
    <text evidence="1">Belongs to the ADP-ribosylglycohydrolase family.</text>
</comment>
<name>A0A643FXD8_9BURK</name>
<protein>
    <submittedName>
        <fullName evidence="4">ADP-ribosylglycohydrolase family protein</fullName>
    </submittedName>
</protein>
<dbReference type="GO" id="GO:0046872">
    <property type="term" value="F:metal ion binding"/>
    <property type="evidence" value="ECO:0007669"/>
    <property type="project" value="UniProtKB-KW"/>
</dbReference>
<keyword evidence="3" id="KW-0479">Metal-binding</keyword>
<dbReference type="EMBL" id="CP062803">
    <property type="protein sequence ID" value="QOT76612.1"/>
    <property type="molecule type" value="Genomic_DNA"/>
</dbReference>
<dbReference type="PANTHER" id="PTHR16222">
    <property type="entry name" value="ADP-RIBOSYLGLYCOHYDROLASE"/>
    <property type="match status" value="1"/>
</dbReference>
<dbReference type="InterPro" id="IPR036705">
    <property type="entry name" value="Ribosyl_crysJ1_sf"/>
</dbReference>
<evidence type="ECO:0000313" key="4">
    <source>
        <dbReference type="EMBL" id="QOT76612.1"/>
    </source>
</evidence>
<dbReference type="Proteomes" id="UP000397656">
    <property type="component" value="Chromosome 1"/>
</dbReference>
<accession>A0A643FXD8</accession>
<proteinExistence type="inferred from homology"/>
<dbReference type="InterPro" id="IPR005502">
    <property type="entry name" value="Ribosyl_crysJ1"/>
</dbReference>
<reference evidence="4 5" key="1">
    <citation type="submission" date="2020-10" db="EMBL/GenBank/DDBJ databases">
        <title>Complete genome sequence of Cupriavidus basilensis CCUG 49340T.</title>
        <authorList>
            <person name="Salva-Serra F."/>
            <person name="Donoso R.A."/>
            <person name="Cho K.H."/>
            <person name="Yoo J.A."/>
            <person name="Lee K."/>
            <person name="Yoon S.-H."/>
            <person name="Perez-Pantoja D."/>
            <person name="Moore E.R.B."/>
        </authorList>
    </citation>
    <scope>NUCLEOTIDE SEQUENCE [LARGE SCALE GENOMIC DNA]</scope>
    <source>
        <strain evidence="5">CCUG 49340</strain>
    </source>
</reference>
<dbReference type="Pfam" id="PF03747">
    <property type="entry name" value="ADP_ribosyl_GH"/>
    <property type="match status" value="1"/>
</dbReference>
<evidence type="ECO:0000256" key="3">
    <source>
        <dbReference type="PIRSR" id="PIRSR605502-1"/>
    </source>
</evidence>
<feature type="binding site" evidence="3">
    <location>
        <position position="86"/>
    </location>
    <ligand>
        <name>Mg(2+)</name>
        <dbReference type="ChEBI" id="CHEBI:18420"/>
        <label>1</label>
    </ligand>
</feature>
<evidence type="ECO:0000313" key="5">
    <source>
        <dbReference type="Proteomes" id="UP000397656"/>
    </source>
</evidence>
<comment type="cofactor">
    <cofactor evidence="3">
        <name>Mg(2+)</name>
        <dbReference type="ChEBI" id="CHEBI:18420"/>
    </cofactor>
    <text evidence="3">Binds 2 magnesium ions per subunit.</text>
</comment>
<feature type="binding site" evidence="3">
    <location>
        <position position="325"/>
    </location>
    <ligand>
        <name>Mg(2+)</name>
        <dbReference type="ChEBI" id="CHEBI:18420"/>
        <label>1</label>
    </ligand>
</feature>
<dbReference type="SUPFAM" id="SSF101478">
    <property type="entry name" value="ADP-ribosylglycohydrolase"/>
    <property type="match status" value="1"/>
</dbReference>
<dbReference type="Gene3D" id="1.10.4080.10">
    <property type="entry name" value="ADP-ribosylation/Crystallin J1"/>
    <property type="match status" value="1"/>
</dbReference>
<evidence type="ECO:0000256" key="1">
    <source>
        <dbReference type="ARBA" id="ARBA00010702"/>
    </source>
</evidence>
<feature type="binding site" evidence="3">
    <location>
        <position position="85"/>
    </location>
    <ligand>
        <name>Mg(2+)</name>
        <dbReference type="ChEBI" id="CHEBI:18420"/>
        <label>1</label>
    </ligand>
</feature>
<dbReference type="GO" id="GO:0016787">
    <property type="term" value="F:hydrolase activity"/>
    <property type="evidence" value="ECO:0007669"/>
    <property type="project" value="UniProtKB-KW"/>
</dbReference>
<feature type="binding site" evidence="3">
    <location>
        <position position="327"/>
    </location>
    <ligand>
        <name>Mg(2+)</name>
        <dbReference type="ChEBI" id="CHEBI:18420"/>
        <label>1</label>
    </ligand>
</feature>
<dbReference type="InterPro" id="IPR050792">
    <property type="entry name" value="ADP-ribosylglycohydrolase"/>
</dbReference>
<keyword evidence="2 4" id="KW-0378">Hydrolase</keyword>
<organism evidence="4 5">
    <name type="scientific">Cupriavidus basilensis</name>
    <dbReference type="NCBI Taxonomy" id="68895"/>
    <lineage>
        <taxon>Bacteria</taxon>
        <taxon>Pseudomonadati</taxon>
        <taxon>Pseudomonadota</taxon>
        <taxon>Betaproteobacteria</taxon>
        <taxon>Burkholderiales</taxon>
        <taxon>Burkholderiaceae</taxon>
        <taxon>Cupriavidus</taxon>
    </lineage>
</organism>
<gene>
    <name evidence="4" type="ORF">F7R26_000410</name>
</gene>
<keyword evidence="3" id="KW-0460">Magnesium</keyword>
<dbReference type="AlphaFoldDB" id="A0A643FXD8"/>